<keyword evidence="4" id="KW-0677">Repeat</keyword>
<proteinExistence type="predicted"/>
<keyword evidence="6" id="KW-0206">Cytoskeleton</keyword>
<organism evidence="7 8">
    <name type="scientific">Sousa chinensis</name>
    <name type="common">Indo-pacific humpbacked dolphin</name>
    <name type="synonym">Steno chinensis</name>
    <dbReference type="NCBI Taxonomy" id="103600"/>
    <lineage>
        <taxon>Eukaryota</taxon>
        <taxon>Metazoa</taxon>
        <taxon>Chordata</taxon>
        <taxon>Craniata</taxon>
        <taxon>Vertebrata</taxon>
        <taxon>Euteleostomi</taxon>
        <taxon>Mammalia</taxon>
        <taxon>Eutheria</taxon>
        <taxon>Laurasiatheria</taxon>
        <taxon>Artiodactyla</taxon>
        <taxon>Whippomorpha</taxon>
        <taxon>Cetacea</taxon>
        <taxon>Odontoceti</taxon>
        <taxon>Delphinidae</taxon>
        <taxon>Sousa</taxon>
    </lineage>
</organism>
<dbReference type="GO" id="GO:0005925">
    <property type="term" value="C:focal adhesion"/>
    <property type="evidence" value="ECO:0007669"/>
    <property type="project" value="TreeGrafter"/>
</dbReference>
<keyword evidence="2" id="KW-0963">Cytoplasm</keyword>
<evidence type="ECO:0000256" key="4">
    <source>
        <dbReference type="ARBA" id="ARBA00022737"/>
    </source>
</evidence>
<dbReference type="PANTHER" id="PTHR46218">
    <property type="entry name" value="LASP"/>
    <property type="match status" value="1"/>
</dbReference>
<dbReference type="InterPro" id="IPR051759">
    <property type="entry name" value="LIM-SH3_domain_protein"/>
</dbReference>
<accession>A0A484GH60</accession>
<evidence type="ECO:0000313" key="7">
    <source>
        <dbReference type="EMBL" id="TEA34875.1"/>
    </source>
</evidence>
<comment type="caution">
    <text evidence="7">The sequence shown here is derived from an EMBL/GenBank/DDBJ whole genome shotgun (WGS) entry which is preliminary data.</text>
</comment>
<dbReference type="Proteomes" id="UP000295264">
    <property type="component" value="Unassembled WGS sequence"/>
</dbReference>
<keyword evidence="5" id="KW-0009">Actin-binding</keyword>
<evidence type="ECO:0000256" key="2">
    <source>
        <dbReference type="ARBA" id="ARBA00022490"/>
    </source>
</evidence>
<evidence type="ECO:0000256" key="3">
    <source>
        <dbReference type="ARBA" id="ARBA00022553"/>
    </source>
</evidence>
<dbReference type="EMBL" id="QWLN02008471">
    <property type="protein sequence ID" value="TEA34875.1"/>
    <property type="molecule type" value="Genomic_DNA"/>
</dbReference>
<gene>
    <name evidence="7" type="ORF">DBR06_SOUSAS4310061</name>
</gene>
<feature type="non-terminal residue" evidence="7">
    <location>
        <position position="229"/>
    </location>
</feature>
<keyword evidence="3" id="KW-0597">Phosphoprotein</keyword>
<feature type="non-terminal residue" evidence="7">
    <location>
        <position position="1"/>
    </location>
</feature>
<reference evidence="7 8" key="1">
    <citation type="journal article" date="2018" name="Genomics">
        <title>Molecular footprints of inshore aquatic adaptation in Indo-Pacific humpback dolphin (Sousa chinensis).</title>
        <authorList>
            <person name="Ming Y."/>
            <person name="Jian J."/>
            <person name="Yu F."/>
            <person name="Yu X."/>
            <person name="Wang J."/>
            <person name="Liu W."/>
        </authorList>
    </citation>
    <scope>NUCLEOTIDE SEQUENCE [LARGE SCALE GENOMIC DNA]</scope>
    <source>
        <strain evidence="7">MY-2018</strain>
        <tissue evidence="7">Skin</tissue>
    </source>
</reference>
<evidence type="ECO:0000313" key="8">
    <source>
        <dbReference type="Proteomes" id="UP000295264"/>
    </source>
</evidence>
<dbReference type="AlphaFoldDB" id="A0A484GH60"/>
<protein>
    <submittedName>
        <fullName evidence="7">Uncharacterized protein</fullName>
    </submittedName>
</protein>
<dbReference type="GO" id="GO:0051015">
    <property type="term" value="F:actin filament binding"/>
    <property type="evidence" value="ECO:0007669"/>
    <property type="project" value="TreeGrafter"/>
</dbReference>
<evidence type="ECO:0000256" key="5">
    <source>
        <dbReference type="ARBA" id="ARBA00023203"/>
    </source>
</evidence>
<keyword evidence="8" id="KW-1185">Reference proteome</keyword>
<evidence type="ECO:0000256" key="6">
    <source>
        <dbReference type="ARBA" id="ARBA00023212"/>
    </source>
</evidence>
<sequence length="229" mass="24524">QVSSLFMYVFIAIRKQKLAGSLAAAAVSVACAGATRPPSASSLWGRRARATAGVLAPAFPRALNPSRARGGEILYPTEKVSCLRKFWPKACFHYETCKMTLHMKNYKGYEKKPRCNAHYPTESFTTAATARKNNRGEGPRATELEAQIRDEEGKDAATSKSLLLPVGGCADPCLALFISGLSCHPSGSPPPIFTPSPLTQAPRLTSLHPCALPEREGPAGILSIKSSLL</sequence>
<dbReference type="GO" id="GO:0005856">
    <property type="term" value="C:cytoskeleton"/>
    <property type="evidence" value="ECO:0007669"/>
    <property type="project" value="UniProtKB-SubCell"/>
</dbReference>
<evidence type="ECO:0000256" key="1">
    <source>
        <dbReference type="ARBA" id="ARBA00004245"/>
    </source>
</evidence>
<name>A0A484GH60_SOUCH</name>
<dbReference type="PANTHER" id="PTHR46218:SF2">
    <property type="entry name" value="LIM AND SH3 DOMAIN PROTEIN 1"/>
    <property type="match status" value="1"/>
</dbReference>
<comment type="subcellular location">
    <subcellularLocation>
        <location evidence="1">Cytoplasm</location>
        <location evidence="1">Cytoskeleton</location>
    </subcellularLocation>
</comment>
<dbReference type="Gene3D" id="2.10.110.10">
    <property type="entry name" value="Cysteine Rich Protein"/>
    <property type="match status" value="1"/>
</dbReference>